<feature type="transmembrane region" description="Helical" evidence="6">
    <location>
        <begin position="316"/>
        <end position="334"/>
    </location>
</feature>
<dbReference type="NCBIfam" id="NF011980">
    <property type="entry name" value="PRK15445.1"/>
    <property type="match status" value="1"/>
</dbReference>
<sequence length="429" mass="45445">MLLAGSIFLLTLVLVIWQPRGLSIGWSASIGAVLALGTGVIHIADIPVVWNIVWNATAAFIAVIIISLLLDESGFFEWAALHVSRWGNGRGRLLFTWIVLLGAAVAALFANDGAALILTPIVIAMLLALGFSQGTTLAFVMAAGFIADTASLPLIVSNLVNIVSADFFDLGFTQYASVMIPVDAAAIAATLIMLHLFFRRDIPATYDVSLLKTPASVMKDAATFRAGWIVLLLLLVGFFVLEPLGIPVSAIAAAGAAVLFIVAKRGHGINTGKVLRSAPWQIVIFSLGMYLVVYGLRNAGLTEYLSGVLNLLAEKGLWAATFGTGFLTAFLSSVMNNMPTVLIGALSIDGSTATGVVKEAMIYANVIGCDLGPKITPIGSLATLLWLHVLAQKNITITWGYYFRTGIIMTLPVLFVTLAALALRLSITL</sequence>
<feature type="transmembrane region" description="Helical" evidence="6">
    <location>
        <begin position="222"/>
        <end position="240"/>
    </location>
</feature>
<evidence type="ECO:0000256" key="6">
    <source>
        <dbReference type="RuleBase" id="RU004993"/>
    </source>
</evidence>
<dbReference type="EMBL" id="CP014778">
    <property type="protein sequence ID" value="AMR39734.1"/>
    <property type="molecule type" value="Genomic_DNA"/>
</dbReference>
<feature type="transmembrane region" description="Helical" evidence="6">
    <location>
        <begin position="175"/>
        <end position="198"/>
    </location>
</feature>
<evidence type="ECO:0000256" key="5">
    <source>
        <dbReference type="ARBA" id="ARBA00023136"/>
    </source>
</evidence>
<feature type="transmembrane region" description="Helical" evidence="6">
    <location>
        <begin position="51"/>
        <end position="70"/>
    </location>
</feature>
<keyword evidence="4 6" id="KW-1133">Transmembrane helix</keyword>
<comment type="caution">
    <text evidence="6">Lacks conserved residue(s) required for the propagation of feature annotation.</text>
</comment>
<dbReference type="PRINTS" id="PR00758">
    <property type="entry name" value="ARSENICPUMP"/>
</dbReference>
<dbReference type="RefSeq" id="WP_168550262.1">
    <property type="nucleotide sequence ID" value="NZ_CP014778.1"/>
</dbReference>
<dbReference type="InterPro" id="IPR000802">
    <property type="entry name" value="Arsenical_pump_ArsB"/>
</dbReference>
<name>A0A142I519_PLUGE</name>
<geneLocation type="plasmid" evidence="7">
    <name>pFB2.3</name>
</geneLocation>
<feature type="transmembrane region" description="Helical" evidence="6">
    <location>
        <begin position="401"/>
        <end position="423"/>
    </location>
</feature>
<keyword evidence="7" id="KW-0614">Plasmid</keyword>
<gene>
    <name evidence="7" type="ORF">LG71_28805</name>
</gene>
<dbReference type="AlphaFoldDB" id="A0A142I519"/>
<keyword evidence="6" id="KW-0813">Transport</keyword>
<feature type="transmembrane region" description="Helical" evidence="6">
    <location>
        <begin position="139"/>
        <end position="163"/>
    </location>
</feature>
<evidence type="ECO:0000256" key="1">
    <source>
        <dbReference type="ARBA" id="ARBA00004651"/>
    </source>
</evidence>
<organism evidence="7">
    <name type="scientific">Pluralibacter gergoviae</name>
    <name type="common">Enterobacter gergoviae</name>
    <dbReference type="NCBI Taxonomy" id="61647"/>
    <lineage>
        <taxon>Bacteria</taxon>
        <taxon>Pseudomonadati</taxon>
        <taxon>Pseudomonadota</taxon>
        <taxon>Gammaproteobacteria</taxon>
        <taxon>Enterobacterales</taxon>
        <taxon>Enterobacteriaceae</taxon>
        <taxon>Pluralibacter</taxon>
    </lineage>
</organism>
<evidence type="ECO:0000256" key="2">
    <source>
        <dbReference type="ARBA" id="ARBA00022475"/>
    </source>
</evidence>
<proteinExistence type="inferred from homology"/>
<dbReference type="GO" id="GO:0042960">
    <property type="term" value="F:antimonite secondary active transmembrane transporter activity"/>
    <property type="evidence" value="ECO:0007669"/>
    <property type="project" value="TreeGrafter"/>
</dbReference>
<reference evidence="7" key="1">
    <citation type="submission" date="2016-03" db="EMBL/GenBank/DDBJ databases">
        <authorList>
            <person name="Ploux O."/>
        </authorList>
    </citation>
    <scope>NUCLEOTIDE SEQUENCE</scope>
    <source>
        <strain evidence="7">FB2</strain>
        <plasmid evidence="7">pFB2.3</plasmid>
    </source>
</reference>
<feature type="transmembrane region" description="Helical" evidence="6">
    <location>
        <begin position="91"/>
        <end position="109"/>
    </location>
</feature>
<keyword evidence="2" id="KW-1003">Cell membrane</keyword>
<feature type="transmembrane region" description="Helical" evidence="6">
    <location>
        <begin position="275"/>
        <end position="296"/>
    </location>
</feature>
<dbReference type="GO" id="GO:0005886">
    <property type="term" value="C:plasma membrane"/>
    <property type="evidence" value="ECO:0007669"/>
    <property type="project" value="UniProtKB-SubCell"/>
</dbReference>
<comment type="subcellular location">
    <subcellularLocation>
        <location evidence="1 6">Cell membrane</location>
        <topology evidence="1 6">Multi-pass membrane protein</topology>
    </subcellularLocation>
</comment>
<feature type="transmembrane region" description="Helical" evidence="6">
    <location>
        <begin position="115"/>
        <end position="132"/>
    </location>
</feature>
<evidence type="ECO:0000313" key="7">
    <source>
        <dbReference type="EMBL" id="AMR39734.1"/>
    </source>
</evidence>
<comment type="function">
    <text evidence="6">Involved in arsenical resistance. Thought to form the channel of an arsenite pump.</text>
</comment>
<evidence type="ECO:0000256" key="4">
    <source>
        <dbReference type="ARBA" id="ARBA00022989"/>
    </source>
</evidence>
<dbReference type="Pfam" id="PF02040">
    <property type="entry name" value="ArsB"/>
    <property type="match status" value="1"/>
</dbReference>
<dbReference type="PANTHER" id="PTHR43302">
    <property type="entry name" value="TRANSPORTER ARSB-RELATED"/>
    <property type="match status" value="1"/>
</dbReference>
<accession>A0A142I519</accession>
<evidence type="ECO:0000256" key="3">
    <source>
        <dbReference type="ARBA" id="ARBA00022692"/>
    </source>
</evidence>
<keyword evidence="6" id="KW-0059">Arsenical resistance</keyword>
<dbReference type="NCBIfam" id="TIGR00935">
    <property type="entry name" value="2a45"/>
    <property type="match status" value="1"/>
</dbReference>
<dbReference type="CDD" id="cd01118">
    <property type="entry name" value="ArsB_permease"/>
    <property type="match status" value="1"/>
</dbReference>
<feature type="transmembrane region" description="Helical" evidence="6">
    <location>
        <begin position="246"/>
        <end position="263"/>
    </location>
</feature>
<comment type="similarity">
    <text evidence="6">Belongs to the ArsB family.</text>
</comment>
<dbReference type="GO" id="GO:0008490">
    <property type="term" value="F:arsenite secondary active transmembrane transporter activity"/>
    <property type="evidence" value="ECO:0007669"/>
    <property type="project" value="TreeGrafter"/>
</dbReference>
<keyword evidence="3 6" id="KW-0812">Transmembrane</keyword>
<dbReference type="PANTHER" id="PTHR43302:SF5">
    <property type="entry name" value="TRANSPORTER ARSB-RELATED"/>
    <property type="match status" value="1"/>
</dbReference>
<protein>
    <recommendedName>
        <fullName evidence="6">Arsenical pump membrane protein</fullName>
    </recommendedName>
</protein>
<dbReference type="GO" id="GO:0046685">
    <property type="term" value="P:response to arsenic-containing substance"/>
    <property type="evidence" value="ECO:0007669"/>
    <property type="project" value="UniProtKB-KW"/>
</dbReference>
<keyword evidence="5 6" id="KW-0472">Membrane</keyword>